<feature type="transmembrane region" description="Helical" evidence="6">
    <location>
        <begin position="1608"/>
        <end position="1637"/>
    </location>
</feature>
<feature type="transmembrane region" description="Helical" evidence="6">
    <location>
        <begin position="1382"/>
        <end position="1404"/>
    </location>
</feature>
<evidence type="ECO:0000259" key="7">
    <source>
        <dbReference type="Pfam" id="PF08016"/>
    </source>
</evidence>
<evidence type="ECO:0000256" key="3">
    <source>
        <dbReference type="ARBA" id="ARBA00022989"/>
    </source>
</evidence>
<feature type="compositionally biased region" description="Basic and acidic residues" evidence="5">
    <location>
        <begin position="2517"/>
        <end position="2531"/>
    </location>
</feature>
<dbReference type="GO" id="GO:0016020">
    <property type="term" value="C:membrane"/>
    <property type="evidence" value="ECO:0007669"/>
    <property type="project" value="UniProtKB-SubCell"/>
</dbReference>
<dbReference type="Proteomes" id="UP000001058">
    <property type="component" value="Unassembled WGS sequence"/>
</dbReference>
<dbReference type="InterPro" id="IPR051223">
    <property type="entry name" value="Polycystin"/>
</dbReference>
<keyword evidence="2 6" id="KW-0812">Transmembrane</keyword>
<feature type="compositionally biased region" description="Polar residues" evidence="5">
    <location>
        <begin position="1783"/>
        <end position="1796"/>
    </location>
</feature>
<feature type="transmembrane region" description="Helical" evidence="6">
    <location>
        <begin position="1543"/>
        <end position="1566"/>
    </location>
</feature>
<name>D8TX65_VOLCA</name>
<accession>D8TX65</accession>
<reference evidence="8 9" key="1">
    <citation type="journal article" date="2010" name="Science">
        <title>Genomic analysis of organismal complexity in the multicellular green alga Volvox carteri.</title>
        <authorList>
            <person name="Prochnik S.E."/>
            <person name="Umen J."/>
            <person name="Nedelcu A.M."/>
            <person name="Hallmann A."/>
            <person name="Miller S.M."/>
            <person name="Nishii I."/>
            <person name="Ferris P."/>
            <person name="Kuo A."/>
            <person name="Mitros T."/>
            <person name="Fritz-Laylin L.K."/>
            <person name="Hellsten U."/>
            <person name="Chapman J."/>
            <person name="Simakov O."/>
            <person name="Rensing S.A."/>
            <person name="Terry A."/>
            <person name="Pangilinan J."/>
            <person name="Kapitonov V."/>
            <person name="Jurka J."/>
            <person name="Salamov A."/>
            <person name="Shapiro H."/>
            <person name="Schmutz J."/>
            <person name="Grimwood J."/>
            <person name="Lindquist E."/>
            <person name="Lucas S."/>
            <person name="Grigoriev I.V."/>
            <person name="Schmitt R."/>
            <person name="Kirk D."/>
            <person name="Rokhsar D.S."/>
        </authorList>
    </citation>
    <scope>NUCLEOTIDE SEQUENCE [LARGE SCALE GENOMIC DNA]</scope>
    <source>
        <strain evidence="9">f. Nagariensis / Eve</strain>
    </source>
</reference>
<feature type="region of interest" description="Disordered" evidence="5">
    <location>
        <begin position="2554"/>
        <end position="2592"/>
    </location>
</feature>
<organism evidence="9">
    <name type="scientific">Volvox carteri f. nagariensis</name>
    <dbReference type="NCBI Taxonomy" id="3068"/>
    <lineage>
        <taxon>Eukaryota</taxon>
        <taxon>Viridiplantae</taxon>
        <taxon>Chlorophyta</taxon>
        <taxon>core chlorophytes</taxon>
        <taxon>Chlorophyceae</taxon>
        <taxon>CS clade</taxon>
        <taxon>Chlamydomonadales</taxon>
        <taxon>Volvocaceae</taxon>
        <taxon>Volvox</taxon>
    </lineage>
</organism>
<feature type="compositionally biased region" description="Basic and acidic residues" evidence="5">
    <location>
        <begin position="1797"/>
        <end position="1807"/>
    </location>
</feature>
<dbReference type="EMBL" id="GL378342">
    <property type="protein sequence ID" value="EFJ47854.1"/>
    <property type="molecule type" value="Genomic_DNA"/>
</dbReference>
<feature type="region of interest" description="Disordered" evidence="5">
    <location>
        <begin position="2288"/>
        <end position="2323"/>
    </location>
</feature>
<dbReference type="Pfam" id="PF08016">
    <property type="entry name" value="PKD_channel"/>
    <property type="match status" value="1"/>
</dbReference>
<feature type="region of interest" description="Disordered" evidence="5">
    <location>
        <begin position="2073"/>
        <end position="2171"/>
    </location>
</feature>
<dbReference type="KEGG" id="vcn:VOLCADRAFT_91478"/>
<feature type="transmembrane region" description="Helical" evidence="6">
    <location>
        <begin position="1341"/>
        <end position="1362"/>
    </location>
</feature>
<dbReference type="OrthoDB" id="540650at2759"/>
<evidence type="ECO:0000256" key="5">
    <source>
        <dbReference type="SAM" id="MobiDB-lite"/>
    </source>
</evidence>
<evidence type="ECO:0000313" key="9">
    <source>
        <dbReference type="Proteomes" id="UP000001058"/>
    </source>
</evidence>
<feature type="compositionally biased region" description="Pro residues" evidence="5">
    <location>
        <begin position="853"/>
        <end position="873"/>
    </location>
</feature>
<evidence type="ECO:0000256" key="2">
    <source>
        <dbReference type="ARBA" id="ARBA00022692"/>
    </source>
</evidence>
<feature type="compositionally biased region" description="Polar residues" evidence="5">
    <location>
        <begin position="2573"/>
        <end position="2589"/>
    </location>
</feature>
<evidence type="ECO:0000256" key="6">
    <source>
        <dbReference type="SAM" id="Phobius"/>
    </source>
</evidence>
<feature type="region of interest" description="Disordered" evidence="5">
    <location>
        <begin position="2773"/>
        <end position="2807"/>
    </location>
</feature>
<feature type="region of interest" description="Disordered" evidence="5">
    <location>
        <begin position="1783"/>
        <end position="1807"/>
    </location>
</feature>
<feature type="compositionally biased region" description="Low complexity" evidence="5">
    <location>
        <begin position="793"/>
        <end position="811"/>
    </location>
</feature>
<dbReference type="GeneID" id="9618459"/>
<gene>
    <name evidence="8" type="ORF">VOLCADRAFT_91478</name>
</gene>
<feature type="domain" description="Polycystin cation channel PKD1/PKD2" evidence="7">
    <location>
        <begin position="1498"/>
        <end position="1640"/>
    </location>
</feature>
<sequence>MPLIGQMGIRRCTSVATLTSICDQGAEATDLHEGNLDRNVLVCGQPFRPVAGDKQVPVMLACRISPDMPGNFNLTYSVRNSAGVYASTWRQLTIRPVCPPGERLCDDRLGAERDGGYGFTSSLIPLPDDGDTTSIDTNTETPNLAPVISLVTSDLLPKRVKVKRGLGYTYCNGMAPVPDALCEPGATATDPDGDIGGTPLDISSWIVACPPPACLSGSGCPSEVLNNYRLTRRGIGGCGIDPMAPVGTVYSVTLWVWDADRANASVVRHVEITDPCPVSYQYDSAQYLMCKDLSGRYYCSPIPCDQANRLRAPYNAPPIVALVADVAYIEYGDVPPYYMGPCKALPTAADTAPSSCGAYALAKTLYADGRVEIVDLSQDIMVTSIDDCAYERVSLTEMSPPPPALQFMTAQGLLIDSLAPLQVQITNRTRLPDLRTNHSEAAAASVCNRCPLELLHLGGKCPPGTYQYVFSVKSPITDALTTTTLTVHVYFRSSIRGTIVPFPPYSNATRAYEDMAAINATISALITTAEDSILDTVAANVSRVYREAMSNISYSLQPLPIDDSDIVGRVAWLAPAAPPQHITNTTSNTKYTDLYMDVEVFVHEPAVVHAGLILDYKSYAALMTSRVSDFLIDELSTAFDYDLAKLPNVNTTTGNSDILTRDIAAAGIDHSGSNNSMLSLGKSEGAPVGARRRAGYSRRQVQQIWKGAKIAGVHVHGYRGAHAAAPFGASLYSVVSDLVMELMGKQQSGPDVFQSSTSMQLETHHRTSAVGIDNDPAHAATDRQNGTRDSRVSSSSAGFSGAKEAQEGAGDVTAAAADDWNIGDSPGDLAVIGSLPAEQLHTRRMLTQEDSNPPLPPEQPLPPDAPPEFQKPPLPPMGNLKITSATNVTGATVPIPGSLAALILSLEALVASLKEKASVDENTFNLVQTNANISLSDTARVFTADAQDHTRISAFAGLLADMKTALNVAVNGSQVVLSTMDQQLSVMAAKQEVQLYETTAELTRFLKWTEAQAARIVYDTMVIEEATGLYQYAWVTCPGLSYTKPREVTAWAFRLNTYSKAGGVSGSSAGAGAVPTVQVSPLEEDMPTVSNNNTANHQQHLESETQAAFSDRRLFRSSRLVGGVLLHAVRRPFDEHGHCTDPRADFSNLNFDCVRHYIPGERGNSSSFLKALLGGESDSLGPYGVDPVFLKGSSMYDIQLADKVSHYYNTTSGSAEVSPTGAPHLYFHRPLQGLPDGFPVLLPNSLREERMRDVLTYLKDSNFLDRFTRSLIAELLVFSSELRVFGHMTLQFTWSYDGRVHMNYSISGLPALTYLQANPNSNSSGSSSLSSWSLVVSKELMGLWLLSSLFAMIVAVQALNVLRRAFTRDLAKSQMWTLLANLLVDMAVAGLLLASSAMCSWYMISYASAFSARQHYQVYDGIHTARARWLLPRKVDPWDIPANSTQAEVLQSELLAINITDSPSAGSPGRYLLPDHPINDLDELAGVLATMRGMEHMWTTYGIMQSVTLVLLIGRLLSTLAFQDRMGSLVRALYHIVPPLVHLMVLLVLISAMLGAMALVVLGTYVGKVSTLSGAIESTLGLLVGEGVLQSFNVLLPANTEFNGGQHLAASMVLLSQVFLLTFMLIKFFFSVIVFTFRTVKTTRRFTHGATMWEERIPVAEDMAAALTATAAADSNPGAKRNIQVQILTLQALQALLRACANQRHKHWRLQQHQDEDLRELGLMGVTPTAPSMWPPARWTSCKFGLSSSNLRNCAARILRLAPADTNKRVMRHNEAFRRRSISYLSPPSPQVVQEQRPQRLSEDDVAPHSRPHALSALLPLTGSTVSSNNPMYTATESLAASVAERLMLQQGQTFHTSPEPTDGPIKRRSTLCGKHGVLRQQDAESVLEYKPPPMQSSYPGGSKGMSRLKFRSGLDSGSDGGEPLHTSDLSNIRNEVESNRDGTREGAETTRLLALFGALNEFTNSMQKWQAGVQRWQLKIVKQQDAMRMQNSAIISSLKGRTNLNLPVKLSITPRITYIQANPLAGPTDSISMQGEAMLQRTDSMKDSEGMRLASATAAAITAVATTLNATGRTDSSIRGSSKRHLSRESGRNGLGDGQPYSSGNTDVHQPYCSPDGNRVGSDGNRVGSAYPNGQYTAADANSNQQGNTKEDSILVDGNRNPSVQQVHHDERLRRNETLQRMRVPAVASGSGRLSRKSLAWSAKPQHNCESAVAQPVGITRGASSKSDTAVMDTRASLNGGGATTVASNADAGALGGDHRALAPLGPALSLDRAAYADLEPLVNPFARKNPPTFVGPPAGSRGAEDKAADALADGRRQRPGRQSLELLVEPASLQSSSSPHDTVLPPPPLQSIQHELSLQQQFSLQLAPSPQQQSSMQHKHVLQKQSMQKQQRLQEMPEPGLAKSLQHEPVAAAIDTASPKPHIFAVELPMERDELGSNNGDVGGGSTSAQQKPPCLASRVLDKTDFSMATGGGLPGPTMAQGNSGTAHPDPIDEVPKPRIFLQDFSVGTRSGWVGKDDDVTTPRCKEPSDAPQHAEMQNLSVSVERVASGISTIEGNTDNDGAYSERSGRDSITSGCDNVGSASSPHSPWWSRAARSLFGAKAMGIPQASPSESRLDMPTPRLLTMDADSVNSTSANASNDADPRAAEVRPGYRMAWTGQHVNQPQVHHQQLQLQPQLQQKEIQPPVPPITKPLQPVQPFAPQEPSLQRTQQVVRQPLLQPVQQPNEQGVLLQPGQPLGQPSLLQPLPLIVEQPPLMQPVSQFVQESPMQLLQQSLQQHHEQPHLQQAHRQQVEQSPQIPPEKQVMWDADLLPGTKYRTLSAKTGHRFAS</sequence>
<feature type="transmembrane region" description="Helical" evidence="6">
    <location>
        <begin position="1501"/>
        <end position="1522"/>
    </location>
</feature>
<proteinExistence type="predicted"/>
<keyword evidence="3 6" id="KW-1133">Transmembrane helix</keyword>
<feature type="transmembrane region" description="Helical" evidence="6">
    <location>
        <begin position="1578"/>
        <end position="1596"/>
    </location>
</feature>
<evidence type="ECO:0000256" key="4">
    <source>
        <dbReference type="ARBA" id="ARBA00023136"/>
    </source>
</evidence>
<feature type="region of interest" description="Disordered" evidence="5">
    <location>
        <begin position="768"/>
        <end position="811"/>
    </location>
</feature>
<dbReference type="PANTHER" id="PTHR10877">
    <property type="entry name" value="POLYCYSTIN FAMILY MEMBER"/>
    <property type="match status" value="1"/>
</dbReference>
<feature type="compositionally biased region" description="Basic and acidic residues" evidence="5">
    <location>
        <begin position="2304"/>
        <end position="2318"/>
    </location>
</feature>
<evidence type="ECO:0000313" key="8">
    <source>
        <dbReference type="EMBL" id="EFJ47854.1"/>
    </source>
</evidence>
<feature type="region of interest" description="Disordered" evidence="5">
    <location>
        <begin position="1884"/>
        <end position="1947"/>
    </location>
</feature>
<keyword evidence="4 6" id="KW-0472">Membrane</keyword>
<feature type="compositionally biased region" description="Polar residues" evidence="5">
    <location>
        <begin position="2790"/>
        <end position="2799"/>
    </location>
</feature>
<keyword evidence="9" id="KW-1185">Reference proteome</keyword>
<dbReference type="PANTHER" id="PTHR10877:SF183">
    <property type="entry name" value="AT14535P-RELATED"/>
    <property type="match status" value="1"/>
</dbReference>
<feature type="region of interest" description="Disordered" evidence="5">
    <location>
        <begin position="2515"/>
        <end position="2539"/>
    </location>
</feature>
<feature type="region of interest" description="Disordered" evidence="5">
    <location>
        <begin position="2332"/>
        <end position="2351"/>
    </location>
</feature>
<feature type="compositionally biased region" description="Basic and acidic residues" evidence="5">
    <location>
        <begin position="1935"/>
        <end position="1947"/>
    </location>
</feature>
<feature type="region of interest" description="Disordered" evidence="5">
    <location>
        <begin position="848"/>
        <end position="873"/>
    </location>
</feature>
<comment type="subcellular location">
    <subcellularLocation>
        <location evidence="1">Membrane</location>
        <topology evidence="1">Multi-pass membrane protein</topology>
    </subcellularLocation>
</comment>
<protein>
    <recommendedName>
        <fullName evidence="7">Polycystin cation channel PKD1/PKD2 domain-containing protein</fullName>
    </recommendedName>
</protein>
<dbReference type="InParanoid" id="D8TX65"/>
<dbReference type="InterPro" id="IPR013122">
    <property type="entry name" value="PKD1_2_channel"/>
</dbReference>
<evidence type="ECO:0000256" key="1">
    <source>
        <dbReference type="ARBA" id="ARBA00004141"/>
    </source>
</evidence>
<feature type="compositionally biased region" description="Polar residues" evidence="5">
    <location>
        <begin position="2133"/>
        <end position="2149"/>
    </location>
</feature>
<dbReference type="RefSeq" id="XP_002950960.1">
    <property type="nucleotide sequence ID" value="XM_002950914.1"/>
</dbReference>